<comment type="caution">
    <text evidence="1">The sequence shown here is derived from an EMBL/GenBank/DDBJ whole genome shotgun (WGS) entry which is preliminary data.</text>
</comment>
<keyword evidence="2" id="KW-1185">Reference proteome</keyword>
<proteinExistence type="predicted"/>
<dbReference type="EMBL" id="CAIIXF020000010">
    <property type="protein sequence ID" value="CAH1797905.1"/>
    <property type="molecule type" value="Genomic_DNA"/>
</dbReference>
<evidence type="ECO:0000313" key="2">
    <source>
        <dbReference type="Proteomes" id="UP000749559"/>
    </source>
</evidence>
<protein>
    <submittedName>
        <fullName evidence="1">Uncharacterized protein</fullName>
    </submittedName>
</protein>
<dbReference type="AlphaFoldDB" id="A0A8S4PV53"/>
<reference evidence="1" key="1">
    <citation type="submission" date="2022-03" db="EMBL/GenBank/DDBJ databases">
        <authorList>
            <person name="Martin C."/>
        </authorList>
    </citation>
    <scope>NUCLEOTIDE SEQUENCE</scope>
</reference>
<gene>
    <name evidence="1" type="ORF">OFUS_LOCUS22117</name>
</gene>
<sequence length="147" mass="16127">TLPPLDHFHGLIKRLWISSVYCCSSSVMAFSELYTSLVYLVKSKASRDMLKPPPGHHRHTPLPAPALAAALNIFHQLVSKACLFSSSFLCLLTMQFLKYALKSNHSVFPSNNGVGLILVFLPNCADSRAISYMPNAFSANLAFIACP</sequence>
<name>A0A8S4PV53_OWEFU</name>
<accession>A0A8S4PV53</accession>
<feature type="non-terminal residue" evidence="1">
    <location>
        <position position="1"/>
    </location>
</feature>
<dbReference type="Proteomes" id="UP000749559">
    <property type="component" value="Unassembled WGS sequence"/>
</dbReference>
<evidence type="ECO:0000313" key="1">
    <source>
        <dbReference type="EMBL" id="CAH1797905.1"/>
    </source>
</evidence>
<organism evidence="1 2">
    <name type="scientific">Owenia fusiformis</name>
    <name type="common">Polychaete worm</name>
    <dbReference type="NCBI Taxonomy" id="6347"/>
    <lineage>
        <taxon>Eukaryota</taxon>
        <taxon>Metazoa</taxon>
        <taxon>Spiralia</taxon>
        <taxon>Lophotrochozoa</taxon>
        <taxon>Annelida</taxon>
        <taxon>Polychaeta</taxon>
        <taxon>Sedentaria</taxon>
        <taxon>Canalipalpata</taxon>
        <taxon>Sabellida</taxon>
        <taxon>Oweniida</taxon>
        <taxon>Oweniidae</taxon>
        <taxon>Owenia</taxon>
    </lineage>
</organism>